<evidence type="ECO:0000313" key="1">
    <source>
        <dbReference type="EMBL" id="KKI50896.1"/>
    </source>
</evidence>
<reference evidence="1 2" key="1">
    <citation type="submission" date="2015-04" db="EMBL/GenBank/DDBJ databases">
        <title>Draft genome sequence of bacteremic isolate Catabacter hongkongensis type strain HKU16T.</title>
        <authorList>
            <person name="Lau S.K."/>
            <person name="Teng J.L."/>
            <person name="Huang Y."/>
            <person name="Curreem S.O."/>
            <person name="Tsui S.K."/>
            <person name="Woo P.C."/>
        </authorList>
    </citation>
    <scope>NUCLEOTIDE SEQUENCE [LARGE SCALE GENOMIC DNA]</scope>
    <source>
        <strain evidence="1 2">HKU16</strain>
    </source>
</reference>
<keyword evidence="2" id="KW-1185">Reference proteome</keyword>
<dbReference type="STRING" id="270498.CHK_1620"/>
<gene>
    <name evidence="1" type="ORF">CHK_1620</name>
</gene>
<organism evidence="1 2">
    <name type="scientific">Christensenella hongkongensis</name>
    <dbReference type="NCBI Taxonomy" id="270498"/>
    <lineage>
        <taxon>Bacteria</taxon>
        <taxon>Bacillati</taxon>
        <taxon>Bacillota</taxon>
        <taxon>Clostridia</taxon>
        <taxon>Christensenellales</taxon>
        <taxon>Christensenellaceae</taxon>
        <taxon>Christensenella</taxon>
    </lineage>
</organism>
<accession>A0A0M2NIU8</accession>
<name>A0A0M2NIU8_9FIRM</name>
<proteinExistence type="predicted"/>
<dbReference type="Proteomes" id="UP000034076">
    <property type="component" value="Unassembled WGS sequence"/>
</dbReference>
<dbReference type="AlphaFoldDB" id="A0A0M2NIU8"/>
<protein>
    <submittedName>
        <fullName evidence="1">Uncharacterized protein</fullName>
    </submittedName>
</protein>
<comment type="caution">
    <text evidence="1">The sequence shown here is derived from an EMBL/GenBank/DDBJ whole genome shotgun (WGS) entry which is preliminary data.</text>
</comment>
<dbReference type="EMBL" id="LAYJ01000090">
    <property type="protein sequence ID" value="KKI50896.1"/>
    <property type="molecule type" value="Genomic_DNA"/>
</dbReference>
<evidence type="ECO:0000313" key="2">
    <source>
        <dbReference type="Proteomes" id="UP000034076"/>
    </source>
</evidence>
<sequence>MSRSHELLPPSWLSGRFFARVPTERTCGCELAEFMSDHVFCNIDRNEFSAVMNADCVSYHIREDRGGTRPCFQHFLFVLFIHLLNARQKLFIYKWSLFY</sequence>